<evidence type="ECO:0000313" key="1">
    <source>
        <dbReference type="EMBL" id="KAL1864288.1"/>
    </source>
</evidence>
<keyword evidence="2" id="KW-1185">Reference proteome</keyword>
<dbReference type="Proteomes" id="UP001586593">
    <property type="component" value="Unassembled WGS sequence"/>
</dbReference>
<protein>
    <submittedName>
        <fullName evidence="1">Uncharacterized protein</fullName>
    </submittedName>
</protein>
<name>A0ABR3WKY8_9PEZI</name>
<accession>A0ABR3WKY8</accession>
<organism evidence="1 2">
    <name type="scientific">Phialemonium thermophilum</name>
    <dbReference type="NCBI Taxonomy" id="223376"/>
    <lineage>
        <taxon>Eukaryota</taxon>
        <taxon>Fungi</taxon>
        <taxon>Dikarya</taxon>
        <taxon>Ascomycota</taxon>
        <taxon>Pezizomycotina</taxon>
        <taxon>Sordariomycetes</taxon>
        <taxon>Sordariomycetidae</taxon>
        <taxon>Cephalothecales</taxon>
        <taxon>Cephalothecaceae</taxon>
        <taxon>Phialemonium</taxon>
    </lineage>
</organism>
<proteinExistence type="predicted"/>
<sequence length="91" mass="10034">MGSTLLPLSHARRVHVPPPKIWRRQAARRSPRFDTAESVIGRVTTSADKGFLVSRTGWGGSEGGKMKPDFLLCSRRRVKGPGHVGYHVASR</sequence>
<evidence type="ECO:0000313" key="2">
    <source>
        <dbReference type="Proteomes" id="UP001586593"/>
    </source>
</evidence>
<dbReference type="EMBL" id="JAZHXJ010000336">
    <property type="protein sequence ID" value="KAL1864288.1"/>
    <property type="molecule type" value="Genomic_DNA"/>
</dbReference>
<comment type="caution">
    <text evidence="1">The sequence shown here is derived from an EMBL/GenBank/DDBJ whole genome shotgun (WGS) entry which is preliminary data.</text>
</comment>
<gene>
    <name evidence="1" type="ORF">VTK73DRAFT_5979</name>
</gene>
<reference evidence="1 2" key="1">
    <citation type="journal article" date="2024" name="Commun. Biol.">
        <title>Comparative genomic analysis of thermophilic fungi reveals convergent evolutionary adaptations and gene losses.</title>
        <authorList>
            <person name="Steindorff A.S."/>
            <person name="Aguilar-Pontes M.V."/>
            <person name="Robinson A.J."/>
            <person name="Andreopoulos B."/>
            <person name="LaButti K."/>
            <person name="Kuo A."/>
            <person name="Mondo S."/>
            <person name="Riley R."/>
            <person name="Otillar R."/>
            <person name="Haridas S."/>
            <person name="Lipzen A."/>
            <person name="Grimwood J."/>
            <person name="Schmutz J."/>
            <person name="Clum A."/>
            <person name="Reid I.D."/>
            <person name="Moisan M.C."/>
            <person name="Butler G."/>
            <person name="Nguyen T.T.M."/>
            <person name="Dewar K."/>
            <person name="Conant G."/>
            <person name="Drula E."/>
            <person name="Henrissat B."/>
            <person name="Hansel C."/>
            <person name="Singer S."/>
            <person name="Hutchinson M.I."/>
            <person name="de Vries R.P."/>
            <person name="Natvig D.O."/>
            <person name="Powell A.J."/>
            <person name="Tsang A."/>
            <person name="Grigoriev I.V."/>
        </authorList>
    </citation>
    <scope>NUCLEOTIDE SEQUENCE [LARGE SCALE GENOMIC DNA]</scope>
    <source>
        <strain evidence="1 2">ATCC 24622</strain>
    </source>
</reference>